<dbReference type="Proteomes" id="UP001206878">
    <property type="component" value="Unassembled WGS sequence"/>
</dbReference>
<feature type="transmembrane region" description="Helical" evidence="1">
    <location>
        <begin position="98"/>
        <end position="119"/>
    </location>
</feature>
<protein>
    <submittedName>
        <fullName evidence="6 7">Inner membrane protein</fullName>
    </submittedName>
</protein>
<sequence length="126" mass="14373">MLRVFIPTSDGRISRRHYILSFTLTNLICTFLIVFFANVEANFLVIASTLLLHYLVINMSCQRLRDSGFTYIKTYIFGTLAVYIVSFITMIAEHFDCSGTGSMIFLICYFSTFSMLMLAPTDSSKQ</sequence>
<evidence type="ECO:0000313" key="9">
    <source>
        <dbReference type="Proteomes" id="UP000277464"/>
    </source>
</evidence>
<dbReference type="Proteomes" id="UP000512146">
    <property type="component" value="Chromosome"/>
</dbReference>
<keyword evidence="1" id="KW-0812">Transmembrane</keyword>
<dbReference type="Proteomes" id="UP000277464">
    <property type="component" value="Chromosome"/>
</dbReference>
<proteinExistence type="predicted"/>
<dbReference type="EMBL" id="QONO01000177">
    <property type="protein sequence ID" value="RDR24200.1"/>
    <property type="molecule type" value="Genomic_DNA"/>
</dbReference>
<keyword evidence="1" id="KW-1133">Transmembrane helix</keyword>
<feature type="transmembrane region" description="Helical" evidence="1">
    <location>
        <begin position="18"/>
        <end position="37"/>
    </location>
</feature>
<evidence type="ECO:0000313" key="7">
    <source>
        <dbReference type="EMBL" id="VED82587.1"/>
    </source>
</evidence>
<evidence type="ECO:0000313" key="11">
    <source>
        <dbReference type="Proteomes" id="UP000512146"/>
    </source>
</evidence>
<dbReference type="EMBL" id="JAHCRT010000019">
    <property type="protein sequence ID" value="MDQ9295530.1"/>
    <property type="molecule type" value="Genomic_DNA"/>
</dbReference>
<dbReference type="Proteomes" id="UP000512115">
    <property type="component" value="Chromosome"/>
</dbReference>
<evidence type="ECO:0000256" key="1">
    <source>
        <dbReference type="SAM" id="Phobius"/>
    </source>
</evidence>
<dbReference type="AlphaFoldDB" id="A0A2B7LM48"/>
<evidence type="ECO:0000313" key="3">
    <source>
        <dbReference type="EMBL" id="MDQ9295530.1"/>
    </source>
</evidence>
<evidence type="ECO:0000313" key="12">
    <source>
        <dbReference type="Proteomes" id="UP001235723"/>
    </source>
</evidence>
<reference evidence="3 12" key="4">
    <citation type="submission" date="2021-05" db="EMBL/GenBank/DDBJ databases">
        <title>Genome sequence of E. marmotae isolates.</title>
        <authorList>
            <person name="Binsker U."/>
            <person name="Hammerl J.A."/>
        </authorList>
    </citation>
    <scope>NUCLEOTIDE SEQUENCE [LARGE SCALE GENOMIC DNA]</scope>
    <source>
        <strain evidence="3 12">21-MO00586</strain>
    </source>
</reference>
<reference evidence="6 8" key="1">
    <citation type="submission" date="2018-06" db="EMBL/GenBank/DDBJ databases">
        <title>Recombination Drives Gene Content and Phenotype Evolution in Wild Type E. coli Strains.</title>
        <authorList>
            <person name="Field C.M."/>
            <person name="Silander O.K."/>
            <person name="Van Nimwegen E."/>
        </authorList>
    </citation>
    <scope>NUCLEOTIDE SEQUENCE [LARGE SCALE GENOMIC DNA]</scope>
    <source>
        <strain evidence="6 8">SC344</strain>
    </source>
</reference>
<evidence type="ECO:0000313" key="6">
    <source>
        <dbReference type="EMBL" id="RDR24200.1"/>
    </source>
</evidence>
<evidence type="ECO:0000313" key="4">
    <source>
        <dbReference type="EMBL" id="QLV02337.1"/>
    </source>
</evidence>
<reference evidence="10 11" key="3">
    <citation type="submission" date="2020-06" db="EMBL/GenBank/DDBJ databases">
        <title>REHAB project genomes.</title>
        <authorList>
            <person name="Shaw L.P."/>
        </authorList>
    </citation>
    <scope>NUCLEOTIDE SEQUENCE [LARGE SCALE GENOMIC DNA]</scope>
    <source>
        <strain evidence="5 11">RHBSTW-00777</strain>
        <strain evidence="4 10">RHBSTW-00814</strain>
    </source>
</reference>
<evidence type="ECO:0000313" key="10">
    <source>
        <dbReference type="Proteomes" id="UP000512115"/>
    </source>
</evidence>
<gene>
    <name evidence="6" type="primary">yigG</name>
    <name evidence="6" type="ORF">C4A13_00797</name>
    <name evidence="5" type="ORF">HV276_22500</name>
    <name evidence="4" type="ORF">HV284_15385</name>
    <name evidence="3" type="ORF">KJE03_19035</name>
    <name evidence="7" type="ORF">NCTC8196_04587</name>
    <name evidence="2" type="ORF">NVV43_16925</name>
</gene>
<dbReference type="InterPro" id="IPR059227">
    <property type="entry name" value="YigG-like"/>
</dbReference>
<feature type="transmembrane region" description="Helical" evidence="1">
    <location>
        <begin position="72"/>
        <end position="92"/>
    </location>
</feature>
<evidence type="ECO:0000313" key="2">
    <source>
        <dbReference type="EMBL" id="MCR6677272.1"/>
    </source>
</evidence>
<reference evidence="7 9" key="2">
    <citation type="submission" date="2018-12" db="EMBL/GenBank/DDBJ databases">
        <authorList>
            <consortium name="Pathogen Informatics"/>
        </authorList>
    </citation>
    <scope>NUCLEOTIDE SEQUENCE [LARGE SCALE GENOMIC DNA]</scope>
    <source>
        <strain evidence="7 9">NCTC8196</strain>
    </source>
</reference>
<organism evidence="6 8">
    <name type="scientific">Escherichia marmotae</name>
    <dbReference type="NCBI Taxonomy" id="1499973"/>
    <lineage>
        <taxon>Bacteria</taxon>
        <taxon>Pseudomonadati</taxon>
        <taxon>Pseudomonadota</taxon>
        <taxon>Gammaproteobacteria</taxon>
        <taxon>Enterobacterales</taxon>
        <taxon>Enterobacteriaceae</taxon>
        <taxon>Escherichia</taxon>
    </lineage>
</organism>
<accession>A0A370V464</accession>
<keyword evidence="1" id="KW-0472">Membrane</keyword>
<evidence type="ECO:0000313" key="5">
    <source>
        <dbReference type="EMBL" id="QLX32327.1"/>
    </source>
</evidence>
<name>A0A2B7LM48_9ESCH</name>
<keyword evidence="12" id="KW-1185">Reference proteome</keyword>
<dbReference type="EMBL" id="CP056159">
    <property type="protein sequence ID" value="QLV02337.1"/>
    <property type="molecule type" value="Genomic_DNA"/>
</dbReference>
<dbReference type="EMBL" id="CP056165">
    <property type="protein sequence ID" value="QLX32327.1"/>
    <property type="molecule type" value="Genomic_DNA"/>
</dbReference>
<dbReference type="EMBL" id="LR134270">
    <property type="protein sequence ID" value="VED82587.1"/>
    <property type="molecule type" value="Genomic_DNA"/>
</dbReference>
<dbReference type="NCBIfam" id="NF008474">
    <property type="entry name" value="PRK11371.1"/>
    <property type="match status" value="1"/>
</dbReference>
<dbReference type="Proteomes" id="UP000254454">
    <property type="component" value="Unassembled WGS sequence"/>
</dbReference>
<dbReference type="KEGG" id="ema:C1192_16455"/>
<accession>A0A2B7LM48</accession>
<reference evidence="2" key="5">
    <citation type="submission" date="2022-07" db="EMBL/GenBank/DDBJ databases">
        <title>Diversity of ethanolamine utilization by human commensal Escherichia coli.</title>
        <authorList>
            <person name="Jubelin G."/>
        </authorList>
    </citation>
    <scope>NUCLEOTIDE SEQUENCE</scope>
    <source>
        <strain evidence="2">S1</strain>
    </source>
</reference>
<dbReference type="RefSeq" id="WP_001517380.1">
    <property type="nucleotide sequence ID" value="NZ_ADKG01000020.1"/>
</dbReference>
<evidence type="ECO:0000313" key="8">
    <source>
        <dbReference type="Proteomes" id="UP000254454"/>
    </source>
</evidence>
<dbReference type="EMBL" id="JANPXH010000019">
    <property type="protein sequence ID" value="MCR6677272.1"/>
    <property type="molecule type" value="Genomic_DNA"/>
</dbReference>
<dbReference type="GeneID" id="86948539"/>
<feature type="transmembrane region" description="Helical" evidence="1">
    <location>
        <begin position="43"/>
        <end position="60"/>
    </location>
</feature>
<dbReference type="Proteomes" id="UP001235723">
    <property type="component" value="Unassembled WGS sequence"/>
</dbReference>